<reference evidence="1 2" key="1">
    <citation type="submission" date="2016-01" db="EMBL/GenBank/DDBJ databases">
        <title>Draft Genome Sequences of Seven Thermophilic Sporeformers Isolated from Foods.</title>
        <authorList>
            <person name="Berendsen E.M."/>
            <person name="Wells-Bennik M.H."/>
            <person name="Krawcyk A.O."/>
            <person name="De Jong A."/>
            <person name="Holsappel S."/>
            <person name="Eijlander R.T."/>
            <person name="Kuipers O.P."/>
        </authorList>
    </citation>
    <scope>NUCLEOTIDE SEQUENCE [LARGE SCALE GENOMIC DNA]</scope>
    <source>
        <strain evidence="1 2">B4135</strain>
    </source>
</reference>
<proteinExistence type="predicted"/>
<accession>A0A150M9U5</accession>
<organism evidence="1 2">
    <name type="scientific">Caldibacillus debilis</name>
    <dbReference type="NCBI Taxonomy" id="301148"/>
    <lineage>
        <taxon>Bacteria</taxon>
        <taxon>Bacillati</taxon>
        <taxon>Bacillota</taxon>
        <taxon>Bacilli</taxon>
        <taxon>Bacillales</taxon>
        <taxon>Bacillaceae</taxon>
        <taxon>Caldibacillus</taxon>
    </lineage>
</organism>
<gene>
    <name evidence="1" type="ORF">B4135_0216</name>
</gene>
<dbReference type="AlphaFoldDB" id="A0A150M9U5"/>
<protein>
    <submittedName>
        <fullName evidence="1">Uncharacterized protein</fullName>
    </submittedName>
</protein>
<comment type="caution">
    <text evidence="1">The sequence shown here is derived from an EMBL/GenBank/DDBJ whole genome shotgun (WGS) entry which is preliminary data.</text>
</comment>
<dbReference type="EMBL" id="LQYT01000025">
    <property type="protein sequence ID" value="KYD20969.1"/>
    <property type="molecule type" value="Genomic_DNA"/>
</dbReference>
<name>A0A150M9U5_9BACI</name>
<sequence>MSLFVEGGFDRIMLRNLFSGRSVKRRIGPLPQKHRFLFIGGA</sequence>
<dbReference type="STRING" id="301148.B4135_0216"/>
<dbReference type="Proteomes" id="UP000075683">
    <property type="component" value="Unassembled WGS sequence"/>
</dbReference>
<evidence type="ECO:0000313" key="1">
    <source>
        <dbReference type="EMBL" id="KYD20969.1"/>
    </source>
</evidence>
<evidence type="ECO:0000313" key="2">
    <source>
        <dbReference type="Proteomes" id="UP000075683"/>
    </source>
</evidence>